<dbReference type="GO" id="GO:0008270">
    <property type="term" value="F:zinc ion binding"/>
    <property type="evidence" value="ECO:0007669"/>
    <property type="project" value="UniProtKB-KW"/>
</dbReference>
<keyword evidence="4" id="KW-0862">Zinc</keyword>
<reference evidence="9" key="2">
    <citation type="submission" date="2023-06" db="EMBL/GenBank/DDBJ databases">
        <authorList>
            <consortium name="Lawrence Berkeley National Laboratory"/>
            <person name="Haridas S."/>
            <person name="Hensen N."/>
            <person name="Bonometti L."/>
            <person name="Westerberg I."/>
            <person name="Brannstrom I.O."/>
            <person name="Guillou S."/>
            <person name="Cros-Aarteil S."/>
            <person name="Calhoun S."/>
            <person name="Kuo A."/>
            <person name="Mondo S."/>
            <person name="Pangilinan J."/>
            <person name="Riley R."/>
            <person name="Labutti K."/>
            <person name="Andreopoulos B."/>
            <person name="Lipzen A."/>
            <person name="Chen C."/>
            <person name="Yanf M."/>
            <person name="Daum C."/>
            <person name="Ng V."/>
            <person name="Clum A."/>
            <person name="Steindorff A."/>
            <person name="Ohm R."/>
            <person name="Martin F."/>
            <person name="Silar P."/>
            <person name="Natvig D."/>
            <person name="Lalanne C."/>
            <person name="Gautier V."/>
            <person name="Ament-Velasquez S.L."/>
            <person name="Kruys A."/>
            <person name="Hutchinson M.I."/>
            <person name="Powell A.J."/>
            <person name="Barry K."/>
            <person name="Miller A.N."/>
            <person name="Grigoriev I.V."/>
            <person name="Debuchy R."/>
            <person name="Gladieux P."/>
            <person name="Thoren M.H."/>
            <person name="Johannesson H."/>
        </authorList>
    </citation>
    <scope>NUCLEOTIDE SEQUENCE</scope>
    <source>
        <strain evidence="9">CBS 168.71</strain>
    </source>
</reference>
<feature type="domain" description="C2H2-type" evidence="8">
    <location>
        <begin position="112"/>
        <end position="144"/>
    </location>
</feature>
<dbReference type="SUPFAM" id="SSF57667">
    <property type="entry name" value="beta-beta-alpha zinc fingers"/>
    <property type="match status" value="1"/>
</dbReference>
<evidence type="ECO:0000256" key="2">
    <source>
        <dbReference type="ARBA" id="ARBA00022737"/>
    </source>
</evidence>
<keyword evidence="2" id="KW-0677">Repeat</keyword>
<feature type="region of interest" description="Disordered" evidence="7">
    <location>
        <begin position="167"/>
        <end position="211"/>
    </location>
</feature>
<organism evidence="9 10">
    <name type="scientific">Chaetomium fimeti</name>
    <dbReference type="NCBI Taxonomy" id="1854472"/>
    <lineage>
        <taxon>Eukaryota</taxon>
        <taxon>Fungi</taxon>
        <taxon>Dikarya</taxon>
        <taxon>Ascomycota</taxon>
        <taxon>Pezizomycotina</taxon>
        <taxon>Sordariomycetes</taxon>
        <taxon>Sordariomycetidae</taxon>
        <taxon>Sordariales</taxon>
        <taxon>Chaetomiaceae</taxon>
        <taxon>Chaetomium</taxon>
    </lineage>
</organism>
<dbReference type="AlphaFoldDB" id="A0AAE0HMC2"/>
<keyword evidence="1" id="KW-0479">Metal-binding</keyword>
<evidence type="ECO:0000313" key="10">
    <source>
        <dbReference type="Proteomes" id="UP001278766"/>
    </source>
</evidence>
<dbReference type="PROSITE" id="PS00028">
    <property type="entry name" value="ZINC_FINGER_C2H2_1"/>
    <property type="match status" value="1"/>
</dbReference>
<proteinExistence type="predicted"/>
<dbReference type="GeneID" id="87839110"/>
<feature type="compositionally biased region" description="Basic residues" evidence="7">
    <location>
        <begin position="185"/>
        <end position="196"/>
    </location>
</feature>
<comment type="caution">
    <text evidence="9">The sequence shown here is derived from an EMBL/GenBank/DDBJ whole genome shotgun (WGS) entry which is preliminary data.</text>
</comment>
<evidence type="ECO:0000256" key="7">
    <source>
        <dbReference type="SAM" id="MobiDB-lite"/>
    </source>
</evidence>
<keyword evidence="3 6" id="KW-0863">Zinc-finger</keyword>
<dbReference type="Gene3D" id="3.30.160.60">
    <property type="entry name" value="Classic Zinc Finger"/>
    <property type="match status" value="1"/>
</dbReference>
<evidence type="ECO:0000259" key="8">
    <source>
        <dbReference type="PROSITE" id="PS50157"/>
    </source>
</evidence>
<keyword evidence="10" id="KW-1185">Reference proteome</keyword>
<evidence type="ECO:0000256" key="1">
    <source>
        <dbReference type="ARBA" id="ARBA00022723"/>
    </source>
</evidence>
<dbReference type="PANTHER" id="PTHR14003:SF19">
    <property type="entry name" value="YY2 TRANSCRIPTION FACTOR"/>
    <property type="match status" value="1"/>
</dbReference>
<feature type="region of interest" description="Disordered" evidence="7">
    <location>
        <begin position="67"/>
        <end position="112"/>
    </location>
</feature>
<evidence type="ECO:0000256" key="5">
    <source>
        <dbReference type="ARBA" id="ARBA00044085"/>
    </source>
</evidence>
<evidence type="ECO:0000256" key="6">
    <source>
        <dbReference type="PROSITE-ProRule" id="PRU00042"/>
    </source>
</evidence>
<reference evidence="9" key="1">
    <citation type="journal article" date="2023" name="Mol. Phylogenet. Evol.">
        <title>Genome-scale phylogeny and comparative genomics of the fungal order Sordariales.</title>
        <authorList>
            <person name="Hensen N."/>
            <person name="Bonometti L."/>
            <person name="Westerberg I."/>
            <person name="Brannstrom I.O."/>
            <person name="Guillou S."/>
            <person name="Cros-Aarteil S."/>
            <person name="Calhoun S."/>
            <person name="Haridas S."/>
            <person name="Kuo A."/>
            <person name="Mondo S."/>
            <person name="Pangilinan J."/>
            <person name="Riley R."/>
            <person name="LaButti K."/>
            <person name="Andreopoulos B."/>
            <person name="Lipzen A."/>
            <person name="Chen C."/>
            <person name="Yan M."/>
            <person name="Daum C."/>
            <person name="Ng V."/>
            <person name="Clum A."/>
            <person name="Steindorff A."/>
            <person name="Ohm R.A."/>
            <person name="Martin F."/>
            <person name="Silar P."/>
            <person name="Natvig D.O."/>
            <person name="Lalanne C."/>
            <person name="Gautier V."/>
            <person name="Ament-Velasquez S.L."/>
            <person name="Kruys A."/>
            <person name="Hutchinson M.I."/>
            <person name="Powell A.J."/>
            <person name="Barry K."/>
            <person name="Miller A.N."/>
            <person name="Grigoriev I.V."/>
            <person name="Debuchy R."/>
            <person name="Gladieux P."/>
            <person name="Hiltunen Thoren M."/>
            <person name="Johannesson H."/>
        </authorList>
    </citation>
    <scope>NUCLEOTIDE SEQUENCE</scope>
    <source>
        <strain evidence="9">CBS 168.71</strain>
    </source>
</reference>
<feature type="region of interest" description="Disordered" evidence="7">
    <location>
        <begin position="241"/>
        <end position="281"/>
    </location>
</feature>
<feature type="compositionally biased region" description="Low complexity" evidence="7">
    <location>
        <begin position="253"/>
        <end position="265"/>
    </location>
</feature>
<dbReference type="GO" id="GO:0000981">
    <property type="term" value="F:DNA-binding transcription factor activity, RNA polymerase II-specific"/>
    <property type="evidence" value="ECO:0007669"/>
    <property type="project" value="TreeGrafter"/>
</dbReference>
<dbReference type="GO" id="GO:0005667">
    <property type="term" value="C:transcription regulator complex"/>
    <property type="evidence" value="ECO:0007669"/>
    <property type="project" value="TreeGrafter"/>
</dbReference>
<dbReference type="PROSITE" id="PS50157">
    <property type="entry name" value="ZINC_FINGER_C2H2_2"/>
    <property type="match status" value="2"/>
</dbReference>
<dbReference type="RefSeq" id="XP_062662595.1">
    <property type="nucleotide sequence ID" value="XM_062802162.1"/>
</dbReference>
<dbReference type="EMBL" id="JAUEPN010000002">
    <property type="protein sequence ID" value="KAK3299081.1"/>
    <property type="molecule type" value="Genomic_DNA"/>
</dbReference>
<dbReference type="InterPro" id="IPR013087">
    <property type="entry name" value="Znf_C2H2_type"/>
</dbReference>
<feature type="domain" description="C2H2-type" evidence="8">
    <location>
        <begin position="145"/>
        <end position="174"/>
    </location>
</feature>
<dbReference type="GO" id="GO:0000785">
    <property type="term" value="C:chromatin"/>
    <property type="evidence" value="ECO:0007669"/>
    <property type="project" value="TreeGrafter"/>
</dbReference>
<dbReference type="InterPro" id="IPR036236">
    <property type="entry name" value="Znf_C2H2_sf"/>
</dbReference>
<dbReference type="Proteomes" id="UP001278766">
    <property type="component" value="Unassembled WGS sequence"/>
</dbReference>
<sequence>MSFPSFERQAPPAVSTPATPELLRSNSYDSQRGAEPISPITPIYDPGYQYTPASGLEIRLSYEEYPAERQFSSDALERRPSYDGDLYTTEAAPSPTTGPNIPQGGEKPPRRHACRYRDELRCYSTFTTSGHASRHAKIHTAEKAVPCEYPGCTKKFTRTDNMKQHLETHYKGKSRSARSGSISRKERRASAARRRSVSPQSLSPTGDPADQRARMAIEAEAYAGARVLPHLPLRQAEHPYHHGQTLAMAQAAPTSPTTTGPSNSTRGLDALASVALQQGGQ</sequence>
<gene>
    <name evidence="9" type="ORF">B0H64DRAFT_371474</name>
</gene>
<evidence type="ECO:0000313" key="9">
    <source>
        <dbReference type="EMBL" id="KAK3299081.1"/>
    </source>
</evidence>
<protein>
    <recommendedName>
        <fullName evidence="5">C2H2 type master regulator of conidiophore development brlA</fullName>
    </recommendedName>
</protein>
<dbReference type="PANTHER" id="PTHR14003">
    <property type="entry name" value="TRANSCRIPTIONAL REPRESSOR PROTEIN YY"/>
    <property type="match status" value="1"/>
</dbReference>
<accession>A0AAE0HMC2</accession>
<evidence type="ECO:0000256" key="4">
    <source>
        <dbReference type="ARBA" id="ARBA00022833"/>
    </source>
</evidence>
<feature type="region of interest" description="Disordered" evidence="7">
    <location>
        <begin position="1"/>
        <end position="48"/>
    </location>
</feature>
<name>A0AAE0HMC2_9PEZI</name>
<dbReference type="GO" id="GO:0000978">
    <property type="term" value="F:RNA polymerase II cis-regulatory region sequence-specific DNA binding"/>
    <property type="evidence" value="ECO:0007669"/>
    <property type="project" value="TreeGrafter"/>
</dbReference>
<evidence type="ECO:0000256" key="3">
    <source>
        <dbReference type="ARBA" id="ARBA00022771"/>
    </source>
</evidence>